<evidence type="ECO:0000313" key="2">
    <source>
        <dbReference type="Proteomes" id="UP000677515"/>
    </source>
</evidence>
<dbReference type="EMBL" id="AP024329">
    <property type="protein sequence ID" value="BCQ34599.1"/>
    <property type="molecule type" value="Genomic_DNA"/>
</dbReference>
<keyword evidence="2" id="KW-1185">Reference proteome</keyword>
<gene>
    <name evidence="1" type="ORF">ERHA53_19420</name>
</gene>
<accession>A0ABN6DIR9</accession>
<evidence type="ECO:0000313" key="1">
    <source>
        <dbReference type="EMBL" id="BCQ34599.1"/>
    </source>
</evidence>
<reference evidence="1 2" key="1">
    <citation type="submission" date="2021-01" db="EMBL/GenBank/DDBJ databases">
        <title>Complete genome sequence of Erwinia rhapontici MAFF 311153.</title>
        <authorList>
            <person name="Morohoshi T."/>
            <person name="Someya N."/>
        </authorList>
    </citation>
    <scope>NUCLEOTIDE SEQUENCE [LARGE SCALE GENOMIC DNA]</scope>
    <source>
        <strain evidence="1 2">MAFF 311153</strain>
    </source>
</reference>
<name>A0ABN6DIR9_ERWRD</name>
<organism evidence="1 2">
    <name type="scientific">Erwinia rhapontici</name>
    <name type="common">Pectobacterium rhapontici</name>
    <dbReference type="NCBI Taxonomy" id="55212"/>
    <lineage>
        <taxon>Bacteria</taxon>
        <taxon>Pseudomonadati</taxon>
        <taxon>Pseudomonadota</taxon>
        <taxon>Gammaproteobacteria</taxon>
        <taxon>Enterobacterales</taxon>
        <taxon>Erwiniaceae</taxon>
        <taxon>Erwinia</taxon>
    </lineage>
</organism>
<proteinExistence type="predicted"/>
<sequence length="54" mass="6277">MRIVIVIVDFFKRKFYFSIGRCLVGCGVWQREVRGAGNDKKRRHKGRPVRVNAG</sequence>
<dbReference type="Proteomes" id="UP000677515">
    <property type="component" value="Chromosome"/>
</dbReference>
<protein>
    <submittedName>
        <fullName evidence="1">Uncharacterized protein</fullName>
    </submittedName>
</protein>